<dbReference type="GO" id="GO:0003841">
    <property type="term" value="F:1-acylglycerol-3-phosphate O-acyltransferase activity"/>
    <property type="evidence" value="ECO:0007669"/>
    <property type="project" value="TreeGrafter"/>
</dbReference>
<dbReference type="PANTHER" id="PTHR10983:SF24">
    <property type="entry name" value="1-ACYLGLYCEROL-3-PHOSPHATE O-ACYLTRANSFERASE 3, ISOFORM E-RELATED"/>
    <property type="match status" value="1"/>
</dbReference>
<dbReference type="Pfam" id="PF16076">
    <property type="entry name" value="Acyltransf_C"/>
    <property type="match status" value="1"/>
</dbReference>
<reference evidence="6" key="1">
    <citation type="submission" date="2021-02" db="EMBL/GenBank/DDBJ databases">
        <authorList>
            <person name="Nowell W R."/>
        </authorList>
    </citation>
    <scope>NUCLEOTIDE SEQUENCE</scope>
</reference>
<dbReference type="CDD" id="cd07990">
    <property type="entry name" value="LPLAT_LCLAT1-like"/>
    <property type="match status" value="1"/>
</dbReference>
<feature type="transmembrane region" description="Helical" evidence="4">
    <location>
        <begin position="12"/>
        <end position="39"/>
    </location>
</feature>
<dbReference type="InterPro" id="IPR002123">
    <property type="entry name" value="Plipid/glycerol_acylTrfase"/>
</dbReference>
<feature type="transmembrane region" description="Helical" evidence="4">
    <location>
        <begin position="319"/>
        <end position="348"/>
    </location>
</feature>
<dbReference type="Pfam" id="PF01553">
    <property type="entry name" value="Acyltransferase"/>
    <property type="match status" value="1"/>
</dbReference>
<dbReference type="EMBL" id="CAJNOQ010000536">
    <property type="protein sequence ID" value="CAF0812380.1"/>
    <property type="molecule type" value="Genomic_DNA"/>
</dbReference>
<dbReference type="GO" id="GO:0012505">
    <property type="term" value="C:endomembrane system"/>
    <property type="evidence" value="ECO:0007669"/>
    <property type="project" value="TreeGrafter"/>
</dbReference>
<dbReference type="OrthoDB" id="189226at2759"/>
<keyword evidence="8" id="KW-1185">Reference proteome</keyword>
<proteinExistence type="inferred from homology"/>
<keyword evidence="2" id="KW-0808">Transferase</keyword>
<dbReference type="EMBL" id="CAJOBC010000536">
    <property type="protein sequence ID" value="CAF3598138.1"/>
    <property type="molecule type" value="Genomic_DNA"/>
</dbReference>
<feature type="non-terminal residue" evidence="6">
    <location>
        <position position="1"/>
    </location>
</feature>
<evidence type="ECO:0000256" key="4">
    <source>
        <dbReference type="SAM" id="Phobius"/>
    </source>
</evidence>
<dbReference type="PANTHER" id="PTHR10983">
    <property type="entry name" value="1-ACYLGLYCEROL-3-PHOSPHATE ACYLTRANSFERASE-RELATED"/>
    <property type="match status" value="1"/>
</dbReference>
<keyword evidence="4" id="KW-0472">Membrane</keyword>
<evidence type="ECO:0000256" key="1">
    <source>
        <dbReference type="ARBA" id="ARBA00008655"/>
    </source>
</evidence>
<comment type="caution">
    <text evidence="6">The sequence shown here is derived from an EMBL/GenBank/DDBJ whole genome shotgun (WGS) entry which is preliminary data.</text>
</comment>
<accession>A0A813TDI6</accession>
<name>A0A813TDI6_9BILA</name>
<keyword evidence="3" id="KW-0012">Acyltransferase</keyword>
<dbReference type="Proteomes" id="UP000681722">
    <property type="component" value="Unassembled WGS sequence"/>
</dbReference>
<dbReference type="Proteomes" id="UP000663829">
    <property type="component" value="Unassembled WGS sequence"/>
</dbReference>
<dbReference type="SMART" id="SM00563">
    <property type="entry name" value="PlsC"/>
    <property type="match status" value="1"/>
</dbReference>
<evidence type="ECO:0000313" key="7">
    <source>
        <dbReference type="EMBL" id="CAF3598138.1"/>
    </source>
</evidence>
<protein>
    <recommendedName>
        <fullName evidence="5">Phospholipid/glycerol acyltransferase domain-containing protein</fullName>
    </recommendedName>
</protein>
<evidence type="ECO:0000256" key="2">
    <source>
        <dbReference type="ARBA" id="ARBA00022679"/>
    </source>
</evidence>
<evidence type="ECO:0000256" key="3">
    <source>
        <dbReference type="ARBA" id="ARBA00023315"/>
    </source>
</evidence>
<evidence type="ECO:0000313" key="6">
    <source>
        <dbReference type="EMBL" id="CAF0812380.1"/>
    </source>
</evidence>
<dbReference type="SUPFAM" id="SSF69593">
    <property type="entry name" value="Glycerol-3-phosphate (1)-acyltransferase"/>
    <property type="match status" value="1"/>
</dbReference>
<feature type="domain" description="Phospholipid/glycerol acyltransferase" evidence="5">
    <location>
        <begin position="90"/>
        <end position="215"/>
    </location>
</feature>
<organism evidence="6 8">
    <name type="scientific">Didymodactylos carnosus</name>
    <dbReference type="NCBI Taxonomy" id="1234261"/>
    <lineage>
        <taxon>Eukaryota</taxon>
        <taxon>Metazoa</taxon>
        <taxon>Spiralia</taxon>
        <taxon>Gnathifera</taxon>
        <taxon>Rotifera</taxon>
        <taxon>Eurotatoria</taxon>
        <taxon>Bdelloidea</taxon>
        <taxon>Philodinida</taxon>
        <taxon>Philodinidae</taxon>
        <taxon>Didymodactylos</taxon>
    </lineage>
</organism>
<dbReference type="InterPro" id="IPR032098">
    <property type="entry name" value="Acyltransf_C"/>
</dbReference>
<evidence type="ECO:0000313" key="8">
    <source>
        <dbReference type="Proteomes" id="UP000663829"/>
    </source>
</evidence>
<evidence type="ECO:0000259" key="5">
    <source>
        <dbReference type="SMART" id="SM00563"/>
    </source>
</evidence>
<sequence>MSIYNEFKSLFITVFFLAYIFIVSGLIVNFLQLCSCILWPFNKPLYRKINCGLATLIWSQFTFYAQWWANSDCVLYIDPVNVKLASGEHIICVMNHKYDIDWLMGWIICQRLGIMHGSKIVGKQSLRLVPIVGWCWIFTESIFLRRVWESDKETLVKDMRKVLDDYPKNYYFNFLMFCEGTRFTEKKRVESMKVAEEKGLTELKHHILPRTKGFTLLLDGAEDKIASVYDLTIGFREEGAEPTLRSILKGRACKAEIFIRRIPISNIPRGTEECSNWIHHLYQEKDQVYEYFVQNGTFNGLGLQKVEVKRNYQDLIIELVWVIIIGAPSIYYLFLFLLTSSFLAQLIFLSLTFA</sequence>
<dbReference type="AlphaFoldDB" id="A0A813TDI6"/>
<comment type="similarity">
    <text evidence="1">Belongs to the 1-acyl-sn-glycerol-3-phosphate acyltransferase family.</text>
</comment>
<keyword evidence="4" id="KW-0812">Transmembrane</keyword>
<keyword evidence="4" id="KW-1133">Transmembrane helix</keyword>
<gene>
    <name evidence="6" type="ORF">GPM918_LOCUS4101</name>
    <name evidence="7" type="ORF">SRO942_LOCUS4101</name>
</gene>